<evidence type="ECO:0000256" key="8">
    <source>
        <dbReference type="ARBA" id="ARBA00023136"/>
    </source>
</evidence>
<dbReference type="PRINTS" id="PR01353">
    <property type="entry name" value="GLUCAGNFAMLY"/>
</dbReference>
<dbReference type="Proteomes" id="UP001066276">
    <property type="component" value="Chromosome 7"/>
</dbReference>
<dbReference type="InterPro" id="IPR017981">
    <property type="entry name" value="GPCR_2-like_7TM"/>
</dbReference>
<proteinExistence type="inferred from homology"/>
<feature type="transmembrane region" description="Helical" evidence="13">
    <location>
        <begin position="142"/>
        <end position="165"/>
    </location>
</feature>
<feature type="domain" description="G-protein coupled receptors family 2 profile 1" evidence="14">
    <location>
        <begin position="38"/>
        <end position="124"/>
    </location>
</feature>
<dbReference type="InterPro" id="IPR036445">
    <property type="entry name" value="GPCR_2_extracell_dom_sf"/>
</dbReference>
<name>A0AAV7PN47_PLEWA</name>
<dbReference type="InterPro" id="IPR050332">
    <property type="entry name" value="GPCR_2"/>
</dbReference>
<dbReference type="PRINTS" id="PR00249">
    <property type="entry name" value="GPCRSECRETIN"/>
</dbReference>
<evidence type="ECO:0000256" key="2">
    <source>
        <dbReference type="ARBA" id="ARBA00005314"/>
    </source>
</evidence>
<evidence type="ECO:0000256" key="12">
    <source>
        <dbReference type="ARBA" id="ARBA00023224"/>
    </source>
</evidence>
<dbReference type="SUPFAM" id="SSF81321">
    <property type="entry name" value="Family A G protein-coupled receptor-like"/>
    <property type="match status" value="1"/>
</dbReference>
<evidence type="ECO:0000256" key="7">
    <source>
        <dbReference type="ARBA" id="ARBA00023040"/>
    </source>
</evidence>
<keyword evidence="12" id="KW-0807">Transducer</keyword>
<feature type="transmembrane region" description="Helical" evidence="13">
    <location>
        <begin position="302"/>
        <end position="326"/>
    </location>
</feature>
<dbReference type="GO" id="GO:0007188">
    <property type="term" value="P:adenylate cyclase-modulating G protein-coupled receptor signaling pathway"/>
    <property type="evidence" value="ECO:0007669"/>
    <property type="project" value="TreeGrafter"/>
</dbReference>
<evidence type="ECO:0000259" key="15">
    <source>
        <dbReference type="PROSITE" id="PS50261"/>
    </source>
</evidence>
<dbReference type="GO" id="GO:0017046">
    <property type="term" value="F:peptide hormone binding"/>
    <property type="evidence" value="ECO:0007669"/>
    <property type="project" value="TreeGrafter"/>
</dbReference>
<sequence>MLPVQKRLDCASECQNETVLVGGLLEETIKKWKEYEEECQRRMGLDPVLDTEVYCRRIFDDYACWPDALPGATVKVPCPPYLPWREQVSTGHAYRKCTENGTWLPYLGNSSFAWRDVSECQEGEATSQEKEAQLMYFQSLQIVYTVGYSLSLVSLAGAAAIFVYFRRLWDLRHRIHLHLFVSFMLRAVSVLVKDALLKHQYQAALDPTHDWLEGHQTKVSVACRSAQVLLHYCSGCSYCWLLVEGLYLHALLSASALARTSCLKYYCLFGWGSPVIVVTLWVCGKFFLDNDGCWSENVHMGVWWIVRAPIVTIVLVNFIIFLKVLFHLVCTYRHQQLRFSDSRCRLAKSTLTLLPLLGVHEIVFVFTADELTSGTARALQLFLLLILNSFQGCLLSVLYCFAANEVQRELKMFWRRLWRKQAGGEEGSPSLSVVTFLGASEFSRMDPVLTPVAQNNTTNDDVHLELMSNQDPQASPATERTGD</sequence>
<evidence type="ECO:0000256" key="5">
    <source>
        <dbReference type="ARBA" id="ARBA00022729"/>
    </source>
</evidence>
<comment type="subcellular location">
    <subcellularLocation>
        <location evidence="1">Cell membrane</location>
        <topology evidence="1">Multi-pass membrane protein</topology>
    </subcellularLocation>
</comment>
<keyword evidence="9" id="KW-1015">Disulfide bond</keyword>
<dbReference type="PROSITE" id="PS50261">
    <property type="entry name" value="G_PROTEIN_RECEP_F2_4"/>
    <property type="match status" value="1"/>
</dbReference>
<protein>
    <recommendedName>
        <fullName evidence="18">Glucagon receptor</fullName>
    </recommendedName>
</protein>
<evidence type="ECO:0000313" key="17">
    <source>
        <dbReference type="Proteomes" id="UP001066276"/>
    </source>
</evidence>
<evidence type="ECO:0008006" key="18">
    <source>
        <dbReference type="Google" id="ProtNLM"/>
    </source>
</evidence>
<evidence type="ECO:0000256" key="3">
    <source>
        <dbReference type="ARBA" id="ARBA00022475"/>
    </source>
</evidence>
<dbReference type="GO" id="GO:0005886">
    <property type="term" value="C:plasma membrane"/>
    <property type="evidence" value="ECO:0007669"/>
    <property type="project" value="UniProtKB-SubCell"/>
</dbReference>
<gene>
    <name evidence="16" type="ORF">NDU88_007146</name>
</gene>
<dbReference type="InterPro" id="IPR001879">
    <property type="entry name" value="GPCR_2_extracellular_dom"/>
</dbReference>
<evidence type="ECO:0000256" key="9">
    <source>
        <dbReference type="ARBA" id="ARBA00023157"/>
    </source>
</evidence>
<keyword evidence="5" id="KW-0732">Signal</keyword>
<evidence type="ECO:0000256" key="4">
    <source>
        <dbReference type="ARBA" id="ARBA00022692"/>
    </source>
</evidence>
<dbReference type="SUPFAM" id="SSF111418">
    <property type="entry name" value="Hormone receptor domain"/>
    <property type="match status" value="1"/>
</dbReference>
<feature type="transmembrane region" description="Helical" evidence="13">
    <location>
        <begin position="346"/>
        <end position="366"/>
    </location>
</feature>
<feature type="domain" description="G-protein coupled receptors family 2 profile 2" evidence="15">
    <location>
        <begin position="140"/>
        <end position="403"/>
    </location>
</feature>
<comment type="caution">
    <text evidence="16">The sequence shown here is derived from an EMBL/GenBank/DDBJ whole genome shotgun (WGS) entry which is preliminary data.</text>
</comment>
<dbReference type="Gene3D" id="4.10.1240.10">
    <property type="entry name" value="GPCR, family 2, extracellular hormone receptor domain"/>
    <property type="match status" value="1"/>
</dbReference>
<dbReference type="PANTHER" id="PTHR45620:SF36">
    <property type="match status" value="1"/>
</dbReference>
<dbReference type="PROSITE" id="PS00649">
    <property type="entry name" value="G_PROTEIN_RECEP_F2_1"/>
    <property type="match status" value="1"/>
</dbReference>
<dbReference type="EMBL" id="JANPWB010000011">
    <property type="protein sequence ID" value="KAJ1128771.1"/>
    <property type="molecule type" value="Genomic_DNA"/>
</dbReference>
<keyword evidence="11" id="KW-0325">Glycoprotein</keyword>
<evidence type="ECO:0000256" key="11">
    <source>
        <dbReference type="ARBA" id="ARBA00023180"/>
    </source>
</evidence>
<keyword evidence="7" id="KW-0297">G-protein coupled receptor</keyword>
<dbReference type="Pfam" id="PF00002">
    <property type="entry name" value="7tm_2"/>
    <property type="match status" value="1"/>
</dbReference>
<feature type="transmembrane region" description="Helical" evidence="13">
    <location>
        <begin position="263"/>
        <end position="282"/>
    </location>
</feature>
<dbReference type="GO" id="GO:0007166">
    <property type="term" value="P:cell surface receptor signaling pathway"/>
    <property type="evidence" value="ECO:0007669"/>
    <property type="project" value="InterPro"/>
</dbReference>
<dbReference type="Pfam" id="PF02793">
    <property type="entry name" value="HRM"/>
    <property type="match status" value="1"/>
</dbReference>
<comment type="similarity">
    <text evidence="2">Belongs to the G-protein coupled receptor 2 family.</text>
</comment>
<dbReference type="SMART" id="SM00008">
    <property type="entry name" value="HormR"/>
    <property type="match status" value="1"/>
</dbReference>
<organism evidence="16 17">
    <name type="scientific">Pleurodeles waltl</name>
    <name type="common">Iberian ribbed newt</name>
    <dbReference type="NCBI Taxonomy" id="8319"/>
    <lineage>
        <taxon>Eukaryota</taxon>
        <taxon>Metazoa</taxon>
        <taxon>Chordata</taxon>
        <taxon>Craniata</taxon>
        <taxon>Vertebrata</taxon>
        <taxon>Euteleostomi</taxon>
        <taxon>Amphibia</taxon>
        <taxon>Batrachia</taxon>
        <taxon>Caudata</taxon>
        <taxon>Salamandroidea</taxon>
        <taxon>Salamandridae</taxon>
        <taxon>Pleurodelinae</taxon>
        <taxon>Pleurodeles</taxon>
    </lineage>
</organism>
<feature type="transmembrane region" description="Helical" evidence="13">
    <location>
        <begin position="378"/>
        <end position="402"/>
    </location>
</feature>
<keyword evidence="4 13" id="KW-0812">Transmembrane</keyword>
<evidence type="ECO:0000256" key="6">
    <source>
        <dbReference type="ARBA" id="ARBA00022989"/>
    </source>
</evidence>
<keyword evidence="17" id="KW-1185">Reference proteome</keyword>
<dbReference type="InterPro" id="IPR017983">
    <property type="entry name" value="GPCR_2_secretin-like_CS"/>
</dbReference>
<evidence type="ECO:0000259" key="14">
    <source>
        <dbReference type="PROSITE" id="PS50227"/>
    </source>
</evidence>
<accession>A0AAV7PN47</accession>
<dbReference type="GO" id="GO:0004967">
    <property type="term" value="F:glucagon receptor activity"/>
    <property type="evidence" value="ECO:0007669"/>
    <property type="project" value="InterPro"/>
</dbReference>
<evidence type="ECO:0000313" key="16">
    <source>
        <dbReference type="EMBL" id="KAJ1128771.1"/>
    </source>
</evidence>
<evidence type="ECO:0000256" key="10">
    <source>
        <dbReference type="ARBA" id="ARBA00023170"/>
    </source>
</evidence>
<dbReference type="InterPro" id="IPR003290">
    <property type="entry name" value="GPCR_2_GLP1/glucagon_rcpt"/>
</dbReference>
<keyword evidence="8 13" id="KW-0472">Membrane</keyword>
<dbReference type="PROSITE" id="PS50227">
    <property type="entry name" value="G_PROTEIN_RECEP_F2_3"/>
    <property type="match status" value="1"/>
</dbReference>
<reference evidence="16" key="1">
    <citation type="journal article" date="2022" name="bioRxiv">
        <title>Sequencing and chromosome-scale assembly of the giantPleurodeles waltlgenome.</title>
        <authorList>
            <person name="Brown T."/>
            <person name="Elewa A."/>
            <person name="Iarovenko S."/>
            <person name="Subramanian E."/>
            <person name="Araus A.J."/>
            <person name="Petzold A."/>
            <person name="Susuki M."/>
            <person name="Suzuki K.-i.T."/>
            <person name="Hayashi T."/>
            <person name="Toyoda A."/>
            <person name="Oliveira C."/>
            <person name="Osipova E."/>
            <person name="Leigh N.D."/>
            <person name="Simon A."/>
            <person name="Yun M.H."/>
        </authorList>
    </citation>
    <scope>NUCLEOTIDE SEQUENCE</scope>
    <source>
        <strain evidence="16">20211129_DDA</strain>
        <tissue evidence="16">Liver</tissue>
    </source>
</reference>
<dbReference type="PANTHER" id="PTHR45620">
    <property type="entry name" value="PDF RECEPTOR-LIKE PROTEIN-RELATED"/>
    <property type="match status" value="1"/>
</dbReference>
<dbReference type="Gene3D" id="1.20.1070.10">
    <property type="entry name" value="Rhodopsin 7-helix transmembrane proteins"/>
    <property type="match status" value="1"/>
</dbReference>
<dbReference type="AlphaFoldDB" id="A0AAV7PN47"/>
<keyword evidence="10" id="KW-0675">Receptor</keyword>
<keyword evidence="6 13" id="KW-1133">Transmembrane helix</keyword>
<dbReference type="InterPro" id="IPR000832">
    <property type="entry name" value="GPCR_2_secretin-like"/>
</dbReference>
<evidence type="ECO:0000256" key="1">
    <source>
        <dbReference type="ARBA" id="ARBA00004651"/>
    </source>
</evidence>
<keyword evidence="3" id="KW-1003">Cell membrane</keyword>
<evidence type="ECO:0000256" key="13">
    <source>
        <dbReference type="SAM" id="Phobius"/>
    </source>
</evidence>